<dbReference type="PANTHER" id="PTHR42798:SF7">
    <property type="entry name" value="ALPHA-D-RIBOSE 1-METHYLPHOSPHONATE 5-TRIPHOSPHATE SYNTHASE SUBUNIT PHNL"/>
    <property type="match status" value="1"/>
</dbReference>
<organism evidence="4 5">
    <name type="scientific">Corynebacterium breve</name>
    <dbReference type="NCBI Taxonomy" id="3049799"/>
    <lineage>
        <taxon>Bacteria</taxon>
        <taxon>Bacillati</taxon>
        <taxon>Actinomycetota</taxon>
        <taxon>Actinomycetes</taxon>
        <taxon>Mycobacteriales</taxon>
        <taxon>Corynebacteriaceae</taxon>
        <taxon>Corynebacterium</taxon>
    </lineage>
</organism>
<evidence type="ECO:0000256" key="2">
    <source>
        <dbReference type="SAM" id="MobiDB-lite"/>
    </source>
</evidence>
<feature type="compositionally biased region" description="Low complexity" evidence="2">
    <location>
        <begin position="121"/>
        <end position="139"/>
    </location>
</feature>
<dbReference type="RefSeq" id="WP_284825113.1">
    <property type="nucleotide sequence ID" value="NZ_CP126969.1"/>
</dbReference>
<evidence type="ECO:0000256" key="1">
    <source>
        <dbReference type="ARBA" id="ARBA00005417"/>
    </source>
</evidence>
<name>A0ABY8VHQ5_9CORY</name>
<accession>A0ABY8VHQ5</accession>
<feature type="region of interest" description="Disordered" evidence="2">
    <location>
        <begin position="121"/>
        <end position="144"/>
    </location>
</feature>
<dbReference type="PANTHER" id="PTHR42798">
    <property type="entry name" value="LIPOPROTEIN-RELEASING SYSTEM ATP-BINDING PROTEIN LOLD"/>
    <property type="match status" value="1"/>
</dbReference>
<comment type="similarity">
    <text evidence="1">Belongs to the ABC transporter superfamily.</text>
</comment>
<dbReference type="InterPro" id="IPR003439">
    <property type="entry name" value="ABC_transporter-like_ATP-bd"/>
</dbReference>
<dbReference type="Pfam" id="PF00005">
    <property type="entry name" value="ABC_tran"/>
    <property type="match status" value="1"/>
</dbReference>
<dbReference type="Proteomes" id="UP001225598">
    <property type="component" value="Chromosome"/>
</dbReference>
<dbReference type="Gene3D" id="3.40.50.300">
    <property type="entry name" value="P-loop containing nucleotide triphosphate hydrolases"/>
    <property type="match status" value="1"/>
</dbReference>
<keyword evidence="4" id="KW-0067">ATP-binding</keyword>
<keyword evidence="4" id="KW-0547">Nucleotide-binding</keyword>
<dbReference type="InterPro" id="IPR027417">
    <property type="entry name" value="P-loop_NTPase"/>
</dbReference>
<evidence type="ECO:0000313" key="4">
    <source>
        <dbReference type="EMBL" id="WIM67788.1"/>
    </source>
</evidence>
<sequence>MTHALLQASDVTKQFDTSDPPTVVLRGISLDVQPGEFLAIMGASGSGKSTLLYAISGMDSPTSGTVMLNDEELTAMKPAQLASLRLNHMGFVFQQAHFLENLNVRDNIALPALKAKKSVSTSASTNSWPASTSTTSPTTRFRRSRAASSSVLHCAAPWLRNRRSSSLTNPLAL</sequence>
<dbReference type="GO" id="GO:0005524">
    <property type="term" value="F:ATP binding"/>
    <property type="evidence" value="ECO:0007669"/>
    <property type="project" value="UniProtKB-KW"/>
</dbReference>
<evidence type="ECO:0000313" key="5">
    <source>
        <dbReference type="Proteomes" id="UP001225598"/>
    </source>
</evidence>
<gene>
    <name evidence="4" type="ORF">QP027_12070</name>
</gene>
<protein>
    <submittedName>
        <fullName evidence="4">ABC transporter ATP-binding protein</fullName>
    </submittedName>
</protein>
<dbReference type="EMBL" id="CP126969">
    <property type="protein sequence ID" value="WIM67788.1"/>
    <property type="molecule type" value="Genomic_DNA"/>
</dbReference>
<proteinExistence type="inferred from homology"/>
<dbReference type="SUPFAM" id="SSF52540">
    <property type="entry name" value="P-loop containing nucleoside triphosphate hydrolases"/>
    <property type="match status" value="1"/>
</dbReference>
<reference evidence="4 5" key="1">
    <citation type="submission" date="2023-05" db="EMBL/GenBank/DDBJ databases">
        <title>Corynebacterium suedekumii sp. nov. and Corynebacterium breve sp. nov. isolated from raw cow's milk.</title>
        <authorList>
            <person name="Baer M.K."/>
            <person name="Mehl L."/>
            <person name="Hellmuth R."/>
            <person name="Marke G."/>
            <person name="Lipski A."/>
        </authorList>
    </citation>
    <scope>NUCLEOTIDE SEQUENCE [LARGE SCALE GENOMIC DNA]</scope>
    <source>
        <strain evidence="4 5">R4</strain>
    </source>
</reference>
<feature type="domain" description="ABC transporter" evidence="3">
    <location>
        <begin position="25"/>
        <end position="121"/>
    </location>
</feature>
<keyword evidence="5" id="KW-1185">Reference proteome</keyword>
<evidence type="ECO:0000259" key="3">
    <source>
        <dbReference type="Pfam" id="PF00005"/>
    </source>
</evidence>